<evidence type="ECO:0000256" key="4">
    <source>
        <dbReference type="ARBA" id="ARBA00022989"/>
    </source>
</evidence>
<feature type="transmembrane region" description="Helical" evidence="6">
    <location>
        <begin position="263"/>
        <end position="286"/>
    </location>
</feature>
<protein>
    <recommendedName>
        <fullName evidence="6">Na(+)/H(+) antiporter NhaA</fullName>
    </recommendedName>
    <alternativeName>
        <fullName evidence="6">Sodium/proton antiporter NhaA</fullName>
    </alternativeName>
</protein>
<sequence length="408" mass="43337">MDSTQRYHRTAIGRLLEHEAAGGVLLMLSAAAAMMVANSALAPYYQGALASYFAVTLNGEGLEKPLLLWINDGLMAIFFFLVGMELKREILIGKLKNPRDIVLPGMAAVGGMALPAAIFVWLNWDLPSIQGWAIPAATDIAFALGILALVGSRAPASLKVFLLTLAILDDIGAILIIAFFYTANLQVDYLMLAVLPLLGLVWYNIRGTHALAPAIILGTIMWFFVLKSGVHATIAGVVTAFFIPLKDRYGKSPLHSVEHGLTPWVNFMILPIFAFANAGVVLAGIAPADLLLPLPLGIAGGLIVGKLVGVFGITWLIVKLGLARLPHGAQWSHILGVACLAGIGFTMSLFIGGLSFPEADLMNEVRLGVLAGSIVSAILGYTILMLAPRPAPELAQPEHPKGDPMIAE</sequence>
<dbReference type="PANTHER" id="PTHR30341:SF0">
    <property type="entry name" value="NA(+)_H(+) ANTIPORTER NHAA"/>
    <property type="match status" value="1"/>
</dbReference>
<feature type="transmembrane region" description="Helical" evidence="6">
    <location>
        <begin position="367"/>
        <end position="387"/>
    </location>
</feature>
<dbReference type="OrthoDB" id="9808135at2"/>
<keyword evidence="6" id="KW-0915">Sodium</keyword>
<dbReference type="RefSeq" id="WP_018303822.1">
    <property type="nucleotide sequence ID" value="NZ_KB902310.1"/>
</dbReference>
<reference evidence="7 8" key="1">
    <citation type="submission" date="2013-01" db="EMBL/GenBank/DDBJ databases">
        <authorList>
            <person name="Fiebig A."/>
            <person name="Goeker M."/>
            <person name="Klenk H.-P.P."/>
        </authorList>
    </citation>
    <scope>NUCLEOTIDE SEQUENCE [LARGE SCALE GENOMIC DNA]</scope>
    <source>
        <strain evidence="7 8">DSM 24838</strain>
    </source>
</reference>
<keyword evidence="5 6" id="KW-0472">Membrane</keyword>
<comment type="function">
    <text evidence="6">Na(+)/H(+) antiporter that extrudes sodium in exchange for external protons.</text>
</comment>
<dbReference type="PATRIC" id="fig|1123501.6.peg.3063"/>
<evidence type="ECO:0000256" key="3">
    <source>
        <dbReference type="ARBA" id="ARBA00022692"/>
    </source>
</evidence>
<dbReference type="InterPro" id="IPR023171">
    <property type="entry name" value="Na/H_antiporter_dom_sf"/>
</dbReference>
<gene>
    <name evidence="6" type="primary">nhaA</name>
    <name evidence="7" type="ORF">Wenmar_02946</name>
</gene>
<dbReference type="AlphaFoldDB" id="A0A0D0NK39"/>
<proteinExistence type="inferred from homology"/>
<dbReference type="GO" id="GO:0005886">
    <property type="term" value="C:plasma membrane"/>
    <property type="evidence" value="ECO:0007669"/>
    <property type="project" value="UniProtKB-SubCell"/>
</dbReference>
<dbReference type="NCBIfam" id="NF007111">
    <property type="entry name" value="PRK09560.1"/>
    <property type="match status" value="1"/>
</dbReference>
<feature type="transmembrane region" description="Helical" evidence="6">
    <location>
        <begin position="66"/>
        <end position="84"/>
    </location>
</feature>
<comment type="caution">
    <text evidence="7">The sequence shown here is derived from an EMBL/GenBank/DDBJ whole genome shotgun (WGS) entry which is preliminary data.</text>
</comment>
<dbReference type="GO" id="GO:0006885">
    <property type="term" value="P:regulation of pH"/>
    <property type="evidence" value="ECO:0007669"/>
    <property type="project" value="UniProtKB-UniRule"/>
</dbReference>
<evidence type="ECO:0000256" key="2">
    <source>
        <dbReference type="ARBA" id="ARBA00022475"/>
    </source>
</evidence>
<evidence type="ECO:0000256" key="1">
    <source>
        <dbReference type="ARBA" id="ARBA00004429"/>
    </source>
</evidence>
<dbReference type="Pfam" id="PF06965">
    <property type="entry name" value="Na_H_antiport_1"/>
    <property type="match status" value="1"/>
</dbReference>
<dbReference type="Gene3D" id="1.20.1530.10">
    <property type="entry name" value="Na+/H+ antiporter like domain"/>
    <property type="match status" value="1"/>
</dbReference>
<organism evidence="7 8">
    <name type="scientific">Wenxinia marina DSM 24838</name>
    <dbReference type="NCBI Taxonomy" id="1123501"/>
    <lineage>
        <taxon>Bacteria</taxon>
        <taxon>Pseudomonadati</taxon>
        <taxon>Pseudomonadota</taxon>
        <taxon>Alphaproteobacteria</taxon>
        <taxon>Rhodobacterales</taxon>
        <taxon>Roseobacteraceae</taxon>
        <taxon>Wenxinia</taxon>
    </lineage>
</organism>
<keyword evidence="6" id="KW-0406">Ion transport</keyword>
<feature type="transmembrane region" description="Helical" evidence="6">
    <location>
        <begin position="162"/>
        <end position="183"/>
    </location>
</feature>
<feature type="transmembrane region" description="Helical" evidence="6">
    <location>
        <begin position="105"/>
        <end position="124"/>
    </location>
</feature>
<dbReference type="EMBL" id="AONG01000013">
    <property type="protein sequence ID" value="KIQ68675.1"/>
    <property type="molecule type" value="Genomic_DNA"/>
</dbReference>
<dbReference type="Proteomes" id="UP000035100">
    <property type="component" value="Unassembled WGS sequence"/>
</dbReference>
<keyword evidence="8" id="KW-1185">Reference proteome</keyword>
<keyword evidence="6" id="KW-0739">Sodium transport</keyword>
<dbReference type="STRING" id="1123501.Wenmar_02946"/>
<dbReference type="HAMAP" id="MF_01844">
    <property type="entry name" value="NhaA"/>
    <property type="match status" value="1"/>
</dbReference>
<dbReference type="NCBIfam" id="NF007112">
    <property type="entry name" value="PRK09561.1"/>
    <property type="match status" value="1"/>
</dbReference>
<comment type="catalytic activity">
    <reaction evidence="6">
        <text>Na(+)(in) + 2 H(+)(out) = Na(+)(out) + 2 H(+)(in)</text>
        <dbReference type="Rhea" id="RHEA:29251"/>
        <dbReference type="ChEBI" id="CHEBI:15378"/>
        <dbReference type="ChEBI" id="CHEBI:29101"/>
    </reaction>
</comment>
<accession>A0A0D0NK39</accession>
<keyword evidence="3 6" id="KW-0812">Transmembrane</keyword>
<keyword evidence="6" id="KW-0813">Transport</keyword>
<evidence type="ECO:0000256" key="6">
    <source>
        <dbReference type="HAMAP-Rule" id="MF_01844"/>
    </source>
</evidence>
<dbReference type="eggNOG" id="COG3004">
    <property type="taxonomic scope" value="Bacteria"/>
</dbReference>
<dbReference type="NCBIfam" id="TIGR00773">
    <property type="entry name" value="NhaA"/>
    <property type="match status" value="1"/>
</dbReference>
<keyword evidence="6" id="KW-0050">Antiport</keyword>
<name>A0A0D0NK39_9RHOB</name>
<dbReference type="PANTHER" id="PTHR30341">
    <property type="entry name" value="SODIUM ION/PROTON ANTIPORTER NHAA-RELATED"/>
    <property type="match status" value="1"/>
</dbReference>
<evidence type="ECO:0000313" key="8">
    <source>
        <dbReference type="Proteomes" id="UP000035100"/>
    </source>
</evidence>
<evidence type="ECO:0000313" key="7">
    <source>
        <dbReference type="EMBL" id="KIQ68675.1"/>
    </source>
</evidence>
<dbReference type="InterPro" id="IPR004670">
    <property type="entry name" value="NhaA"/>
</dbReference>
<feature type="transmembrane region" description="Helical" evidence="6">
    <location>
        <begin position="189"/>
        <end position="205"/>
    </location>
</feature>
<feature type="transmembrane region" description="Helical" evidence="6">
    <location>
        <begin position="21"/>
        <end position="46"/>
    </location>
</feature>
<feature type="transmembrane region" description="Helical" evidence="6">
    <location>
        <begin position="330"/>
        <end position="355"/>
    </location>
</feature>
<keyword evidence="2 6" id="KW-1003">Cell membrane</keyword>
<dbReference type="GO" id="GO:0015385">
    <property type="term" value="F:sodium:proton antiporter activity"/>
    <property type="evidence" value="ECO:0007669"/>
    <property type="project" value="UniProtKB-UniRule"/>
</dbReference>
<evidence type="ECO:0000256" key="5">
    <source>
        <dbReference type="ARBA" id="ARBA00023136"/>
    </source>
</evidence>
<comment type="similarity">
    <text evidence="6">Belongs to the NhaA Na(+)/H(+) (TC 2.A.33) antiporter family.</text>
</comment>
<keyword evidence="4 6" id="KW-1133">Transmembrane helix</keyword>
<feature type="transmembrane region" description="Helical" evidence="6">
    <location>
        <begin position="130"/>
        <end position="150"/>
    </location>
</feature>
<comment type="subcellular location">
    <subcellularLocation>
        <location evidence="1">Cell inner membrane</location>
        <topology evidence="1">Multi-pass membrane protein</topology>
    </subcellularLocation>
    <subcellularLocation>
        <location evidence="6">Cell membrane</location>
        <topology evidence="6">Multi-pass membrane protein</topology>
    </subcellularLocation>
</comment>
<feature type="transmembrane region" description="Helical" evidence="6">
    <location>
        <begin position="298"/>
        <end position="318"/>
    </location>
</feature>
<feature type="transmembrane region" description="Helical" evidence="6">
    <location>
        <begin position="217"/>
        <end position="243"/>
    </location>
</feature>